<protein>
    <submittedName>
        <fullName evidence="1">GTPases-Sulfate adenylate transferase subunit 1</fullName>
    </submittedName>
</protein>
<proteinExistence type="predicted"/>
<dbReference type="Proteomes" id="UP000033123">
    <property type="component" value="Chromosome"/>
</dbReference>
<organism evidence="1 2">
    <name type="scientific">Methanosarcina siciliae C2J</name>
    <dbReference type="NCBI Taxonomy" id="1434118"/>
    <lineage>
        <taxon>Archaea</taxon>
        <taxon>Methanobacteriati</taxon>
        <taxon>Methanobacteriota</taxon>
        <taxon>Stenosarchaea group</taxon>
        <taxon>Methanomicrobia</taxon>
        <taxon>Methanosarcinales</taxon>
        <taxon>Methanosarcinaceae</taxon>
        <taxon>Methanosarcina</taxon>
    </lineage>
</organism>
<dbReference type="GO" id="GO:0016740">
    <property type="term" value="F:transferase activity"/>
    <property type="evidence" value="ECO:0007669"/>
    <property type="project" value="UniProtKB-KW"/>
</dbReference>
<dbReference type="PATRIC" id="fig|1434118.4.peg.2765"/>
<accession>A0A0E3PNK2</accession>
<gene>
    <name evidence="1" type="ORF">MSSAC_2159</name>
</gene>
<sequence>MDIRKPGIRTLLFAVLLAGMVQAPAVSAEVETNYSVTVEDAFELANAHTASYIESGFPAFNEWKGATIDPESLELYDPNGQKLYYLLYIKIIN</sequence>
<dbReference type="KEGG" id="msj:MSSAC_2159"/>
<dbReference type="AlphaFoldDB" id="A0A0E3PNK2"/>
<dbReference type="GeneID" id="24871772"/>
<keyword evidence="1" id="KW-0808">Transferase</keyword>
<dbReference type="HOGENOM" id="CLU_185774_0_0_2"/>
<reference evidence="1 2" key="1">
    <citation type="submission" date="2014-07" db="EMBL/GenBank/DDBJ databases">
        <title>Methanogenic archaea and the global carbon cycle.</title>
        <authorList>
            <person name="Henriksen J.R."/>
            <person name="Luke J."/>
            <person name="Reinhart S."/>
            <person name="Benedict M.N."/>
            <person name="Youngblut N.D."/>
            <person name="Metcalf M.E."/>
            <person name="Whitaker R.J."/>
            <person name="Metcalf W.W."/>
        </authorList>
    </citation>
    <scope>NUCLEOTIDE SEQUENCE [LARGE SCALE GENOMIC DNA]</scope>
    <source>
        <strain evidence="1 2">C2J</strain>
    </source>
</reference>
<name>A0A0E3PNK2_9EURY</name>
<evidence type="ECO:0000313" key="1">
    <source>
        <dbReference type="EMBL" id="AKB36749.1"/>
    </source>
</evidence>
<evidence type="ECO:0000313" key="2">
    <source>
        <dbReference type="Proteomes" id="UP000033123"/>
    </source>
</evidence>
<dbReference type="RefSeq" id="WP_048182601.1">
    <property type="nucleotide sequence ID" value="NZ_CP009508.1"/>
</dbReference>
<dbReference type="EMBL" id="CP009508">
    <property type="protein sequence ID" value="AKB36749.1"/>
    <property type="molecule type" value="Genomic_DNA"/>
</dbReference>